<reference evidence="1 2" key="1">
    <citation type="journal article" date="2019" name="Nat. Ecol. Evol.">
        <title>Megaphylogeny resolves global patterns of mushroom evolution.</title>
        <authorList>
            <person name="Varga T."/>
            <person name="Krizsan K."/>
            <person name="Foldi C."/>
            <person name="Dima B."/>
            <person name="Sanchez-Garcia M."/>
            <person name="Sanchez-Ramirez S."/>
            <person name="Szollosi G.J."/>
            <person name="Szarkandi J.G."/>
            <person name="Papp V."/>
            <person name="Albert L."/>
            <person name="Andreopoulos W."/>
            <person name="Angelini C."/>
            <person name="Antonin V."/>
            <person name="Barry K.W."/>
            <person name="Bougher N.L."/>
            <person name="Buchanan P."/>
            <person name="Buyck B."/>
            <person name="Bense V."/>
            <person name="Catcheside P."/>
            <person name="Chovatia M."/>
            <person name="Cooper J."/>
            <person name="Damon W."/>
            <person name="Desjardin D."/>
            <person name="Finy P."/>
            <person name="Geml J."/>
            <person name="Haridas S."/>
            <person name="Hughes K."/>
            <person name="Justo A."/>
            <person name="Karasinski D."/>
            <person name="Kautmanova I."/>
            <person name="Kiss B."/>
            <person name="Kocsube S."/>
            <person name="Kotiranta H."/>
            <person name="LaButti K.M."/>
            <person name="Lechner B.E."/>
            <person name="Liimatainen K."/>
            <person name="Lipzen A."/>
            <person name="Lukacs Z."/>
            <person name="Mihaltcheva S."/>
            <person name="Morgado L.N."/>
            <person name="Niskanen T."/>
            <person name="Noordeloos M.E."/>
            <person name="Ohm R.A."/>
            <person name="Ortiz-Santana B."/>
            <person name="Ovrebo C."/>
            <person name="Racz N."/>
            <person name="Riley R."/>
            <person name="Savchenko A."/>
            <person name="Shiryaev A."/>
            <person name="Soop K."/>
            <person name="Spirin V."/>
            <person name="Szebenyi C."/>
            <person name="Tomsovsky M."/>
            <person name="Tulloss R.E."/>
            <person name="Uehling J."/>
            <person name="Grigoriev I.V."/>
            <person name="Vagvolgyi C."/>
            <person name="Papp T."/>
            <person name="Martin F.M."/>
            <person name="Miettinen O."/>
            <person name="Hibbett D.S."/>
            <person name="Nagy L.G."/>
        </authorList>
    </citation>
    <scope>NUCLEOTIDE SEQUENCE [LARGE SCALE GENOMIC DNA]</scope>
    <source>
        <strain evidence="1 2">CBS 121175</strain>
    </source>
</reference>
<organism evidence="1 2">
    <name type="scientific">Coprinopsis marcescibilis</name>
    <name type="common">Agaric fungus</name>
    <name type="synonym">Psathyrella marcescibilis</name>
    <dbReference type="NCBI Taxonomy" id="230819"/>
    <lineage>
        <taxon>Eukaryota</taxon>
        <taxon>Fungi</taxon>
        <taxon>Dikarya</taxon>
        <taxon>Basidiomycota</taxon>
        <taxon>Agaricomycotina</taxon>
        <taxon>Agaricomycetes</taxon>
        <taxon>Agaricomycetidae</taxon>
        <taxon>Agaricales</taxon>
        <taxon>Agaricineae</taxon>
        <taxon>Psathyrellaceae</taxon>
        <taxon>Coprinopsis</taxon>
    </lineage>
</organism>
<dbReference type="EMBL" id="ML210151">
    <property type="protein sequence ID" value="TFK29082.1"/>
    <property type="molecule type" value="Genomic_DNA"/>
</dbReference>
<dbReference type="Pfam" id="PF20180">
    <property type="entry name" value="UQCC2_CBP6"/>
    <property type="match status" value="1"/>
</dbReference>
<dbReference type="OrthoDB" id="2107880at2759"/>
<proteinExistence type="predicted"/>
<accession>A0A5C3L8V3</accession>
<evidence type="ECO:0000313" key="1">
    <source>
        <dbReference type="EMBL" id="TFK29082.1"/>
    </source>
</evidence>
<dbReference type="Proteomes" id="UP000307440">
    <property type="component" value="Unassembled WGS sequence"/>
</dbReference>
<gene>
    <name evidence="1" type="ORF">FA15DRAFT_664390</name>
</gene>
<dbReference type="STRING" id="230819.A0A5C3L8V3"/>
<name>A0A5C3L8V3_COPMA</name>
<sequence>MAAPTSKLAQKLGIIAEAWVRDPFRPNLQLSSFLKSLAQHPRLTPQTVHAARALQNNEVKKSHPLSDKMLHPPSMPHYYERILEGYNKSQQGIGRPWWKVFFGIW</sequence>
<keyword evidence="2" id="KW-1185">Reference proteome</keyword>
<protein>
    <submittedName>
        <fullName evidence="1">Uncharacterized protein</fullName>
    </submittedName>
</protein>
<dbReference type="AlphaFoldDB" id="A0A5C3L8V3"/>
<evidence type="ECO:0000313" key="2">
    <source>
        <dbReference type="Proteomes" id="UP000307440"/>
    </source>
</evidence>